<dbReference type="PANTHER" id="PTHR37947:SF1">
    <property type="entry name" value="BLL2462 PROTEIN"/>
    <property type="match status" value="1"/>
</dbReference>
<dbReference type="SUPFAM" id="SSF52317">
    <property type="entry name" value="Class I glutamine amidotransferase-like"/>
    <property type="match status" value="1"/>
</dbReference>
<dbReference type="CDD" id="cd03143">
    <property type="entry name" value="A4_beta-galactosidase_middle_domain"/>
    <property type="match status" value="1"/>
</dbReference>
<dbReference type="InterPro" id="IPR029062">
    <property type="entry name" value="Class_I_gatase-like"/>
</dbReference>
<dbReference type="PANTHER" id="PTHR37947">
    <property type="entry name" value="BLL2462 PROTEIN"/>
    <property type="match status" value="1"/>
</dbReference>
<sequence>MNIDFEPFLSLPWLIGILVPLALLILATIVFRMRGGFIRLLAAAALALALLNPVIISEERESLKSVVALVVDRSQSQELGNRRADTDAALKAVQDQLATMPQFETRVVEAAQPGENEDGYATRLFGPLARTLLDVPPSRVAGAIMITDGQVHDIPANKNALGFDAPVHALVTGKPDEFDRRIRFNKAPRYGISGKPMEMSFTVIDEGKSLGSSAPVEIRVNGEAVSEEQAQVGQETPVTIELPRAGVNIVEIVTPTLPGEVTDANNRAVATVDGIRENLRVLLVSGEPHNGERTWRNLLKSDAAVDLVHFTILRPPEKQDGTPINELSLIAFPTRELFVDKVNEFDLIILDRYQHRDVLPLLYYDYIAQYVENGGALLVAAGPEYAGDMSIARTPLYSALPAMPTGTLTEKAFYPRLTDLGKRHPVTRGLDGSDQEPPHWSRWFRTIDIGQPRGETVMSGADGKPLLVLDRVGKGRVGMFLSDQGWLWARGFEGGGPYAALYRRIAHWLMQEPELEEEALTAGGNGRTLTIHRQTMGDNPGTASVTTPSGKELQVNLTQNKPGLFDATLQTDEIGIFRIKNGDYETLAHVGPVDAPEFLDSISTPDHLKPLADATGGSVHRVHASANSSIQVPAITAVGAGRSASGNDWIGLRETSDTQLKSVNRLPLFSGLAALAALLFIFGSMWYREGR</sequence>
<dbReference type="RefSeq" id="WP_095447947.1">
    <property type="nucleotide sequence ID" value="NZ_CP022604.1"/>
</dbReference>
<keyword evidence="1" id="KW-0472">Membrane</keyword>
<reference evidence="3 5" key="2">
    <citation type="submission" date="2019-09" db="EMBL/GenBank/DDBJ databases">
        <title>Biological control of the noxious weed angled onion (Allium triquetrum) thwarted by endophytic bacteria in Victoria, Australia.</title>
        <authorList>
            <person name="Tehranchian P."/>
            <person name="Adair R.J."/>
            <person name="Van T.H."/>
            <person name="Morrison P.D."/>
            <person name="Williams H."/>
            <person name="Lawrie A.C."/>
        </authorList>
    </citation>
    <scope>NUCLEOTIDE SEQUENCE [LARGE SCALE GENOMIC DNA]</scope>
    <source>
        <strain evidence="3 5">RPTAtOch1</strain>
    </source>
</reference>
<dbReference type="OrthoDB" id="9769144at2"/>
<gene>
    <name evidence="2" type="ORF">CES85_1792</name>
    <name evidence="3" type="ORF">F3W84_19775</name>
</gene>
<feature type="transmembrane region" description="Helical" evidence="1">
    <location>
        <begin position="12"/>
        <end position="31"/>
    </location>
</feature>
<proteinExistence type="predicted"/>
<feature type="transmembrane region" description="Helical" evidence="1">
    <location>
        <begin position="666"/>
        <end position="687"/>
    </location>
</feature>
<evidence type="ECO:0000313" key="2">
    <source>
        <dbReference type="EMBL" id="ASV85996.1"/>
    </source>
</evidence>
<dbReference type="KEGG" id="och:CES85_1792"/>
<evidence type="ECO:0000313" key="3">
    <source>
        <dbReference type="EMBL" id="KAA9361655.1"/>
    </source>
</evidence>
<keyword evidence="1" id="KW-0812">Transmembrane</keyword>
<dbReference type="Gene3D" id="3.40.50.880">
    <property type="match status" value="1"/>
</dbReference>
<reference evidence="2 4" key="1">
    <citation type="submission" date="2017-07" db="EMBL/GenBank/DDBJ databases">
        <title>Phylogenetic study on the rhizospheric bacterium Ochrobactrum sp. A44.</title>
        <authorList>
            <person name="Krzyzanowska D.M."/>
            <person name="Ossowicki A."/>
            <person name="Rajewska M."/>
            <person name="Maciag T."/>
            <person name="Kaczynski Z."/>
            <person name="Czerwicka M."/>
            <person name="Jafra S."/>
        </authorList>
    </citation>
    <scope>NUCLEOTIDE SEQUENCE [LARGE SCALE GENOMIC DNA]</scope>
    <source>
        <strain evidence="2 4">A44</strain>
    </source>
</reference>
<evidence type="ECO:0000256" key="1">
    <source>
        <dbReference type="SAM" id="Phobius"/>
    </source>
</evidence>
<organism evidence="2 4">
    <name type="scientific">Ochrobactrum quorumnocens</name>
    <dbReference type="NCBI Taxonomy" id="271865"/>
    <lineage>
        <taxon>Bacteria</taxon>
        <taxon>Pseudomonadati</taxon>
        <taxon>Pseudomonadota</taxon>
        <taxon>Alphaproteobacteria</taxon>
        <taxon>Hyphomicrobiales</taxon>
        <taxon>Brucellaceae</taxon>
        <taxon>Brucella/Ochrobactrum group</taxon>
        <taxon>Ochrobactrum</taxon>
    </lineage>
</organism>
<accession>A0A248UH37</accession>
<dbReference type="AlphaFoldDB" id="A0A248UH37"/>
<feature type="transmembrane region" description="Helical" evidence="1">
    <location>
        <begin position="38"/>
        <end position="56"/>
    </location>
</feature>
<keyword evidence="1" id="KW-1133">Transmembrane helix</keyword>
<evidence type="ECO:0008006" key="6">
    <source>
        <dbReference type="Google" id="ProtNLM"/>
    </source>
</evidence>
<protein>
    <recommendedName>
        <fullName evidence="6">Glutamine amidotransferase domain-containing protein</fullName>
    </recommendedName>
</protein>
<evidence type="ECO:0000313" key="4">
    <source>
        <dbReference type="Proteomes" id="UP000215256"/>
    </source>
</evidence>
<name>A0A248UH37_9HYPH</name>
<dbReference type="EMBL" id="CP022604">
    <property type="protein sequence ID" value="ASV85996.1"/>
    <property type="molecule type" value="Genomic_DNA"/>
</dbReference>
<dbReference type="EMBL" id="VYXQ01000023">
    <property type="protein sequence ID" value="KAA9361655.1"/>
    <property type="molecule type" value="Genomic_DNA"/>
</dbReference>
<evidence type="ECO:0000313" key="5">
    <source>
        <dbReference type="Proteomes" id="UP000327108"/>
    </source>
</evidence>
<dbReference type="Proteomes" id="UP000327108">
    <property type="component" value="Unassembled WGS sequence"/>
</dbReference>
<dbReference type="Proteomes" id="UP000215256">
    <property type="component" value="Chromosome 1"/>
</dbReference>
<keyword evidence="5" id="KW-1185">Reference proteome</keyword>